<keyword evidence="2" id="KW-1185">Reference proteome</keyword>
<evidence type="ECO:0000313" key="2">
    <source>
        <dbReference type="Proteomes" id="UP000308836"/>
    </source>
</evidence>
<gene>
    <name evidence="1" type="ORF">E5336_10040</name>
</gene>
<sequence>MSRPLYQQVKSKILHKIASLSANSSIPSERALSLEFEVSRMTVRKAIDELVDEGILYRDKTRGTFVSDKELVRKNTIDDEKENETCHLLYMTHRTFEEIAPILNVPIYEDIMRIVGSRQRAGEIANIDEIYMTSAYYRREVEDIEEVFELIERKKDFRITKTFIPMLIPVQFVNIMNIPMDVPIIMVKSIYRSFNGETILMRKTYYNPFVETIEISN</sequence>
<accession>A0AC61R527</accession>
<protein>
    <submittedName>
        <fullName evidence="1">GntR family transcriptional regulator</fullName>
    </submittedName>
</protein>
<organism evidence="1 2">
    <name type="scientific">Dubosiella muris</name>
    <dbReference type="NCBI Taxonomy" id="3038133"/>
    <lineage>
        <taxon>Bacteria</taxon>
        <taxon>Bacillati</taxon>
        <taxon>Bacillota</taxon>
        <taxon>Erysipelotrichia</taxon>
        <taxon>Erysipelotrichales</taxon>
        <taxon>Erysipelotrichaceae</taxon>
        <taxon>Dubosiella</taxon>
    </lineage>
</organism>
<name>A0AC61R527_9FIRM</name>
<comment type="caution">
    <text evidence="1">The sequence shown here is derived from an EMBL/GenBank/DDBJ whole genome shotgun (WGS) entry which is preliminary data.</text>
</comment>
<dbReference type="Proteomes" id="UP000308836">
    <property type="component" value="Unassembled WGS sequence"/>
</dbReference>
<proteinExistence type="predicted"/>
<dbReference type="EMBL" id="SRYG01000022">
    <property type="protein sequence ID" value="TGY65126.1"/>
    <property type="molecule type" value="Genomic_DNA"/>
</dbReference>
<reference evidence="1" key="1">
    <citation type="submission" date="2019-04" db="EMBL/GenBank/DDBJ databases">
        <title>Microbes associate with the intestines of laboratory mice.</title>
        <authorList>
            <person name="Navarre W."/>
            <person name="Wong E."/>
            <person name="Huang K."/>
            <person name="Tropini C."/>
            <person name="Ng K."/>
            <person name="Yu B."/>
        </authorList>
    </citation>
    <scope>NUCLEOTIDE SEQUENCE</scope>
    <source>
        <strain evidence="1">NM09_H32</strain>
    </source>
</reference>
<evidence type="ECO:0000313" key="1">
    <source>
        <dbReference type="EMBL" id="TGY65126.1"/>
    </source>
</evidence>